<dbReference type="PANTHER" id="PTHR30477">
    <property type="entry name" value="ABC-TRANSPORTER METAL-BINDING PROTEIN"/>
    <property type="match status" value="1"/>
</dbReference>
<dbReference type="FunFam" id="1.10.3470.10:FF:000003">
    <property type="entry name" value="Iron ABC transporter permease SitD"/>
    <property type="match status" value="1"/>
</dbReference>
<evidence type="ECO:0000313" key="10">
    <source>
        <dbReference type="EMBL" id="RJP57278.1"/>
    </source>
</evidence>
<evidence type="ECO:0000256" key="1">
    <source>
        <dbReference type="ARBA" id="ARBA00004651"/>
    </source>
</evidence>
<dbReference type="Gene3D" id="1.10.3470.10">
    <property type="entry name" value="ABC transporter involved in vitamin B12 uptake, BtuC"/>
    <property type="match status" value="1"/>
</dbReference>
<comment type="caution">
    <text evidence="10">The sequence shown here is derived from an EMBL/GenBank/DDBJ whole genome shotgun (WGS) entry which is preliminary data.</text>
</comment>
<keyword evidence="7 9" id="KW-0472">Membrane</keyword>
<keyword evidence="4" id="KW-1003">Cell membrane</keyword>
<feature type="transmembrane region" description="Helical" evidence="9">
    <location>
        <begin position="261"/>
        <end position="287"/>
    </location>
</feature>
<protein>
    <submittedName>
        <fullName evidence="10">Metal ABC transporter permease</fullName>
    </submittedName>
</protein>
<dbReference type="Proteomes" id="UP000266426">
    <property type="component" value="Unassembled WGS sequence"/>
</dbReference>
<evidence type="ECO:0000256" key="2">
    <source>
        <dbReference type="ARBA" id="ARBA00008034"/>
    </source>
</evidence>
<keyword evidence="6 9" id="KW-1133">Transmembrane helix</keyword>
<comment type="subcellular location">
    <subcellularLocation>
        <location evidence="1 8">Cell membrane</location>
        <topology evidence="1 8">Multi-pass membrane protein</topology>
    </subcellularLocation>
</comment>
<gene>
    <name evidence="10" type="ORF">C4541_10485</name>
</gene>
<keyword evidence="5 8" id="KW-0812">Transmembrane</keyword>
<name>A0A3A4R4S3_9BACT</name>
<evidence type="ECO:0000256" key="9">
    <source>
        <dbReference type="SAM" id="Phobius"/>
    </source>
</evidence>
<evidence type="ECO:0000256" key="6">
    <source>
        <dbReference type="ARBA" id="ARBA00022989"/>
    </source>
</evidence>
<dbReference type="GO" id="GO:0010043">
    <property type="term" value="P:response to zinc ion"/>
    <property type="evidence" value="ECO:0007669"/>
    <property type="project" value="TreeGrafter"/>
</dbReference>
<dbReference type="SUPFAM" id="SSF81345">
    <property type="entry name" value="ABC transporter involved in vitamin B12 uptake, BtuC"/>
    <property type="match status" value="1"/>
</dbReference>
<feature type="transmembrane region" description="Helical" evidence="9">
    <location>
        <begin position="188"/>
        <end position="216"/>
    </location>
</feature>
<dbReference type="AlphaFoldDB" id="A0A3A4R4S3"/>
<feature type="transmembrane region" description="Helical" evidence="9">
    <location>
        <begin position="228"/>
        <end position="249"/>
    </location>
</feature>
<dbReference type="GO" id="GO:0055085">
    <property type="term" value="P:transmembrane transport"/>
    <property type="evidence" value="ECO:0007669"/>
    <property type="project" value="InterPro"/>
</dbReference>
<evidence type="ECO:0000313" key="11">
    <source>
        <dbReference type="Proteomes" id="UP000266426"/>
    </source>
</evidence>
<evidence type="ECO:0000256" key="7">
    <source>
        <dbReference type="ARBA" id="ARBA00023136"/>
    </source>
</evidence>
<feature type="transmembrane region" description="Helical" evidence="9">
    <location>
        <begin position="12"/>
        <end position="36"/>
    </location>
</feature>
<dbReference type="Pfam" id="PF00950">
    <property type="entry name" value="ABC-3"/>
    <property type="match status" value="1"/>
</dbReference>
<proteinExistence type="inferred from homology"/>
<keyword evidence="3 8" id="KW-0813">Transport</keyword>
<dbReference type="InterPro" id="IPR037294">
    <property type="entry name" value="ABC_BtuC-like"/>
</dbReference>
<evidence type="ECO:0000256" key="8">
    <source>
        <dbReference type="RuleBase" id="RU003943"/>
    </source>
</evidence>
<organism evidence="10 11">
    <name type="scientific">Candidatus Auribacter fodinae</name>
    <dbReference type="NCBI Taxonomy" id="2093366"/>
    <lineage>
        <taxon>Bacteria</taxon>
        <taxon>Pseudomonadati</taxon>
        <taxon>Candidatus Auribacterota</taxon>
        <taxon>Candidatus Auribacteria</taxon>
        <taxon>Candidatus Auribacterales</taxon>
        <taxon>Candidatus Auribacteraceae</taxon>
        <taxon>Candidatus Auribacter</taxon>
    </lineage>
</organism>
<accession>A0A3A4R4S3</accession>
<evidence type="ECO:0000256" key="3">
    <source>
        <dbReference type="ARBA" id="ARBA00022448"/>
    </source>
</evidence>
<evidence type="ECO:0000256" key="4">
    <source>
        <dbReference type="ARBA" id="ARBA00022475"/>
    </source>
</evidence>
<dbReference type="CDD" id="cd06550">
    <property type="entry name" value="TM_ABC_iron-siderophores_like"/>
    <property type="match status" value="1"/>
</dbReference>
<dbReference type="GO" id="GO:0043190">
    <property type="term" value="C:ATP-binding cassette (ABC) transporter complex"/>
    <property type="evidence" value="ECO:0007669"/>
    <property type="project" value="InterPro"/>
</dbReference>
<comment type="similarity">
    <text evidence="2 8">Belongs to the ABC-3 integral membrane protein family.</text>
</comment>
<dbReference type="PANTHER" id="PTHR30477:SF3">
    <property type="entry name" value="METAL TRANSPORT SYSTEM MEMBRANE PROTEIN CT_069-RELATED"/>
    <property type="match status" value="1"/>
</dbReference>
<feature type="transmembrane region" description="Helical" evidence="9">
    <location>
        <begin position="98"/>
        <end position="118"/>
    </location>
</feature>
<feature type="transmembrane region" description="Helical" evidence="9">
    <location>
        <begin position="139"/>
        <end position="163"/>
    </location>
</feature>
<sequence>MLEYIKTFFTDYTVRNVALGSALLGILSGALGVYAVLRKRSLVGDAISHAALPGIALAFMLTQSRSPLILLAGAFVAGWIGMLMVSGVVNISRIKDDTALGIILSVFFGFGLVLLTFIQKIPDARQAGLDKYLFGQAATLMQGDVILMAILSAVSFLMMYLFWKEFKLLTFDPNYGSSLGFPMRLIDIMQITLIVIAIVIGLQTVGVVLMSAMIIAPAAAARQWTDRLFMMVLLSALFGAFAGVSGALLSSTTSKLPTGPVIVLVITIIVIFSMLFAPNRGIVWKYFQFHRHKMRITMQTVLLELYYLSIKHNYRTKSYSLTLLQAITPDRIGVKKNLRELERRGWVRLFGSSEWALTDAGFEHAQKITEKTSQE</sequence>
<dbReference type="InterPro" id="IPR001626">
    <property type="entry name" value="ABC_TroCD"/>
</dbReference>
<reference evidence="10 11" key="1">
    <citation type="journal article" date="2017" name="ISME J.">
        <title>Energy and carbon metabolisms in a deep terrestrial subsurface fluid microbial community.</title>
        <authorList>
            <person name="Momper L."/>
            <person name="Jungbluth S.P."/>
            <person name="Lee M.D."/>
            <person name="Amend J.P."/>
        </authorList>
    </citation>
    <scope>NUCLEOTIDE SEQUENCE [LARGE SCALE GENOMIC DNA]</scope>
    <source>
        <strain evidence="10">SURF_26</strain>
    </source>
</reference>
<dbReference type="GO" id="GO:0071281">
    <property type="term" value="P:cellular response to iron ion"/>
    <property type="evidence" value="ECO:0007669"/>
    <property type="project" value="UniProtKB-ARBA"/>
</dbReference>
<evidence type="ECO:0000256" key="5">
    <source>
        <dbReference type="ARBA" id="ARBA00022692"/>
    </source>
</evidence>
<feature type="transmembrane region" description="Helical" evidence="9">
    <location>
        <begin position="68"/>
        <end position="92"/>
    </location>
</feature>
<dbReference type="EMBL" id="QZJZ01000083">
    <property type="protein sequence ID" value="RJP57278.1"/>
    <property type="molecule type" value="Genomic_DNA"/>
</dbReference>